<dbReference type="EMBL" id="CP106735">
    <property type="protein sequence ID" value="UXX78500.1"/>
    <property type="molecule type" value="Genomic_DNA"/>
</dbReference>
<reference evidence="1" key="1">
    <citation type="submission" date="2022-10" db="EMBL/GenBank/DDBJ databases">
        <title>Comparative genomics and taxonomic characterization of three novel marine species of genus Reichenbachiella exhibiting antioxidant and polysaccharide degradation activities.</title>
        <authorList>
            <person name="Muhammad N."/>
            <person name="Lee Y.-J."/>
            <person name="Ko J."/>
            <person name="Kim S.-G."/>
        </authorList>
    </citation>
    <scope>NUCLEOTIDE SEQUENCE</scope>
    <source>
        <strain evidence="1">Wsw4-B4</strain>
    </source>
</reference>
<gene>
    <name evidence="1" type="ORF">N7E81_14150</name>
</gene>
<evidence type="ECO:0000313" key="1">
    <source>
        <dbReference type="EMBL" id="UXX78500.1"/>
    </source>
</evidence>
<evidence type="ECO:0000313" key="2">
    <source>
        <dbReference type="Proteomes" id="UP001062165"/>
    </source>
</evidence>
<evidence type="ECO:0008006" key="3">
    <source>
        <dbReference type="Google" id="ProtNLM"/>
    </source>
</evidence>
<protein>
    <recommendedName>
        <fullName evidence="3">WG containing repeat-containing protein</fullName>
    </recommendedName>
</protein>
<keyword evidence="2" id="KW-1185">Reference proteome</keyword>
<name>A0ABY6D3S8_9BACT</name>
<sequence>MKKITLSVFFILIIFNGISENPCHDGYMSPYGEDEDWGIGACKIPMEIEIPIYDTNHNFFGYILKKNWQTTVHNKQSQQVGVLNFNSVTAISHESNSFIKLKKWKNSLYYHFNWKSINGGYLLKKQDLIDNQAYIYSYRDLIIRDDISKHKRYYATERGTPMGVNVIKSCLKLRESPSLEGKAIICIPGNDWESEIKTRVIIKVIQENWALVDVEFIKPTTVECGEEVEWCCDSYPVQEVKEGWIKFIDDNGFPNLWFAVSSSGY</sequence>
<dbReference type="RefSeq" id="WP_263050245.1">
    <property type="nucleotide sequence ID" value="NZ_CP106735.1"/>
</dbReference>
<dbReference type="Proteomes" id="UP001062165">
    <property type="component" value="Chromosome"/>
</dbReference>
<organism evidence="1 2">
    <name type="scientific">Reichenbachiella carrageenanivorans</name>
    <dbReference type="NCBI Taxonomy" id="2979869"/>
    <lineage>
        <taxon>Bacteria</taxon>
        <taxon>Pseudomonadati</taxon>
        <taxon>Bacteroidota</taxon>
        <taxon>Cytophagia</taxon>
        <taxon>Cytophagales</taxon>
        <taxon>Reichenbachiellaceae</taxon>
        <taxon>Reichenbachiella</taxon>
    </lineage>
</organism>
<accession>A0ABY6D3S8</accession>
<proteinExistence type="predicted"/>